<keyword evidence="5" id="KW-0408">Iron</keyword>
<keyword evidence="2" id="KW-0004">4Fe-4S</keyword>
<comment type="caution">
    <text evidence="8">The sequence shown here is derived from an EMBL/GenBank/DDBJ whole genome shotgun (WGS) entry which is preliminary data.</text>
</comment>
<dbReference type="GO" id="GO:0046872">
    <property type="term" value="F:metal ion binding"/>
    <property type="evidence" value="ECO:0007669"/>
    <property type="project" value="UniProtKB-KW"/>
</dbReference>
<dbReference type="Proteomes" id="UP000316649">
    <property type="component" value="Unassembled WGS sequence"/>
</dbReference>
<dbReference type="Gene3D" id="3.20.20.70">
    <property type="entry name" value="Aldolase class I"/>
    <property type="match status" value="1"/>
</dbReference>
<name>A0A558DX15_9GAMM</name>
<keyword evidence="9" id="KW-1185">Reference proteome</keyword>
<dbReference type="NCBIfam" id="TIGR04038">
    <property type="entry name" value="tatD_link_rSAM"/>
    <property type="match status" value="1"/>
</dbReference>
<evidence type="ECO:0000313" key="8">
    <source>
        <dbReference type="EMBL" id="TVO75547.1"/>
    </source>
</evidence>
<gene>
    <name evidence="8" type="ORF">FHP88_08625</name>
</gene>
<evidence type="ECO:0000256" key="4">
    <source>
        <dbReference type="ARBA" id="ARBA00022723"/>
    </source>
</evidence>
<keyword evidence="3" id="KW-0949">S-adenosyl-L-methionine</keyword>
<feature type="domain" description="Radical SAM core" evidence="7">
    <location>
        <begin position="32"/>
        <end position="201"/>
    </location>
</feature>
<dbReference type="PANTHER" id="PTHR42836">
    <property type="entry name" value="7-CARBOXY-7-DEAZAGUANINE SYNTHASE"/>
    <property type="match status" value="1"/>
</dbReference>
<comment type="cofactor">
    <cofactor evidence="1">
        <name>[4Fe-4S] cluster</name>
        <dbReference type="ChEBI" id="CHEBI:49883"/>
    </cofactor>
</comment>
<dbReference type="CDD" id="cd01335">
    <property type="entry name" value="Radical_SAM"/>
    <property type="match status" value="1"/>
</dbReference>
<accession>A0A558DX15</accession>
<dbReference type="AlphaFoldDB" id="A0A558DX15"/>
<evidence type="ECO:0000256" key="6">
    <source>
        <dbReference type="ARBA" id="ARBA00023014"/>
    </source>
</evidence>
<evidence type="ECO:0000259" key="7">
    <source>
        <dbReference type="Pfam" id="PF04055"/>
    </source>
</evidence>
<dbReference type="GO" id="GO:0003824">
    <property type="term" value="F:catalytic activity"/>
    <property type="evidence" value="ECO:0007669"/>
    <property type="project" value="InterPro"/>
</dbReference>
<dbReference type="SUPFAM" id="SSF102114">
    <property type="entry name" value="Radical SAM enzymes"/>
    <property type="match status" value="1"/>
</dbReference>
<evidence type="ECO:0000313" key="9">
    <source>
        <dbReference type="Proteomes" id="UP000316649"/>
    </source>
</evidence>
<evidence type="ECO:0000256" key="1">
    <source>
        <dbReference type="ARBA" id="ARBA00001966"/>
    </source>
</evidence>
<proteinExistence type="predicted"/>
<dbReference type="InterPro" id="IPR007197">
    <property type="entry name" value="rSAM"/>
</dbReference>
<evidence type="ECO:0000256" key="3">
    <source>
        <dbReference type="ARBA" id="ARBA00022691"/>
    </source>
</evidence>
<dbReference type="EMBL" id="VMNH01000008">
    <property type="protein sequence ID" value="TVO75547.1"/>
    <property type="molecule type" value="Genomic_DNA"/>
</dbReference>
<dbReference type="InterPro" id="IPR013785">
    <property type="entry name" value="Aldolase_TIM"/>
</dbReference>
<dbReference type="PANTHER" id="PTHR42836:SF1">
    <property type="entry name" value="7-CARBOXY-7-DEAZAGUANINE SYNTHASE"/>
    <property type="match status" value="1"/>
</dbReference>
<dbReference type="Pfam" id="PF04055">
    <property type="entry name" value="Radical_SAM"/>
    <property type="match status" value="1"/>
</dbReference>
<dbReference type="InterPro" id="IPR023821">
    <property type="entry name" value="rSAM_TatD-assoc"/>
</dbReference>
<dbReference type="SFLD" id="SFLDG01111">
    <property type="entry name" value="Uncharacterised_Radical_SAM_Su"/>
    <property type="match status" value="1"/>
</dbReference>
<protein>
    <submittedName>
        <fullName evidence="8">Radical SAM protein</fullName>
    </submittedName>
</protein>
<organism evidence="8 9">
    <name type="scientific">Sedimenticola selenatireducens</name>
    <dbReference type="NCBI Taxonomy" id="191960"/>
    <lineage>
        <taxon>Bacteria</taxon>
        <taxon>Pseudomonadati</taxon>
        <taxon>Pseudomonadota</taxon>
        <taxon>Gammaproteobacteria</taxon>
        <taxon>Chromatiales</taxon>
        <taxon>Sedimenticolaceae</taxon>
        <taxon>Sedimenticola</taxon>
    </lineage>
</organism>
<dbReference type="SFLD" id="SFLDS00029">
    <property type="entry name" value="Radical_SAM"/>
    <property type="match status" value="1"/>
</dbReference>
<sequence length="216" mass="24104">MWGSVEWHFLYDSRISVENQQLSYIIGDSLYLNITDRCTLECAFCPKTQGILQVHEYDLTLDHRPSAAEVIAAIDDPAKYKEVVFCGYGEPTLRLKVLLEVARYIKAKGGKVRVNTDGLANLANKRNVLPEMAECVDSLSISLNAQNAEVYDKHCQPALAGSYEQMLEFVTEAPKYIKDVTASAIDGLEGVDIEACRKIAEARGVKFRRRVLDIVG</sequence>
<keyword evidence="4" id="KW-0479">Metal-binding</keyword>
<reference evidence="8 9" key="1">
    <citation type="submission" date="2019-07" db="EMBL/GenBank/DDBJ databases">
        <title>The pathways for chlorine oxyanion respiration interact through the shared metabolite chlorate.</title>
        <authorList>
            <person name="Barnum T.P."/>
            <person name="Cheng Y."/>
            <person name="Hill K.A."/>
            <person name="Lucas L.N."/>
            <person name="Carlson H.K."/>
            <person name="Coates J.D."/>
        </authorList>
    </citation>
    <scope>NUCLEOTIDE SEQUENCE [LARGE SCALE GENOMIC DNA]</scope>
    <source>
        <strain evidence="8 9">BK-1</strain>
    </source>
</reference>
<evidence type="ECO:0000256" key="2">
    <source>
        <dbReference type="ARBA" id="ARBA00022485"/>
    </source>
</evidence>
<dbReference type="InterPro" id="IPR058240">
    <property type="entry name" value="rSAM_sf"/>
</dbReference>
<dbReference type="OrthoDB" id="6258756at2"/>
<evidence type="ECO:0000256" key="5">
    <source>
        <dbReference type="ARBA" id="ARBA00023004"/>
    </source>
</evidence>
<keyword evidence="6" id="KW-0411">Iron-sulfur</keyword>
<dbReference type="GO" id="GO:0051539">
    <property type="term" value="F:4 iron, 4 sulfur cluster binding"/>
    <property type="evidence" value="ECO:0007669"/>
    <property type="project" value="UniProtKB-KW"/>
</dbReference>